<feature type="compositionally biased region" description="Acidic residues" evidence="1">
    <location>
        <begin position="177"/>
        <end position="187"/>
    </location>
</feature>
<dbReference type="Gene3D" id="1.25.40.420">
    <property type="match status" value="1"/>
</dbReference>
<dbReference type="InterPro" id="IPR011705">
    <property type="entry name" value="BACK"/>
</dbReference>
<reference evidence="4" key="1">
    <citation type="journal article" date="2023" name="Genome Biol. Evol.">
        <title>Long-read-based Genome Assembly of Drosophila gunungcola Reveals Fewer Chemosensory Genes in Flower-breeding Species.</title>
        <authorList>
            <person name="Negi A."/>
            <person name="Liao B.Y."/>
            <person name="Yeh S.D."/>
        </authorList>
    </citation>
    <scope>NUCLEOTIDE SEQUENCE</scope>
    <source>
        <strain evidence="4">Sukarami</strain>
    </source>
</reference>
<dbReference type="PANTHER" id="PTHR22667:SF0">
    <property type="entry name" value="AT01380P-RELATED"/>
    <property type="match status" value="1"/>
</dbReference>
<keyword evidence="2" id="KW-0732">Signal</keyword>
<feature type="region of interest" description="Disordered" evidence="1">
    <location>
        <begin position="149"/>
        <end position="500"/>
    </location>
</feature>
<dbReference type="SUPFAM" id="SSF54695">
    <property type="entry name" value="POZ domain"/>
    <property type="match status" value="1"/>
</dbReference>
<dbReference type="Pfam" id="PF07707">
    <property type="entry name" value="BACK"/>
    <property type="match status" value="1"/>
</dbReference>
<feature type="compositionally biased region" description="Basic and acidic residues" evidence="1">
    <location>
        <begin position="161"/>
        <end position="176"/>
    </location>
</feature>
<evidence type="ECO:0000313" key="4">
    <source>
        <dbReference type="EMBL" id="KAI8044055.1"/>
    </source>
</evidence>
<feature type="domain" description="BACK" evidence="3">
    <location>
        <begin position="709"/>
        <end position="811"/>
    </location>
</feature>
<dbReference type="InterPro" id="IPR031750">
    <property type="entry name" value="DUF4734"/>
</dbReference>
<protein>
    <recommendedName>
        <fullName evidence="3">BACK domain-containing protein</fullName>
    </recommendedName>
</protein>
<feature type="chain" id="PRO_5040291093" description="BACK domain-containing protein" evidence="2">
    <location>
        <begin position="41"/>
        <end position="990"/>
    </location>
</feature>
<evidence type="ECO:0000256" key="1">
    <source>
        <dbReference type="SAM" id="MobiDB-lite"/>
    </source>
</evidence>
<dbReference type="InterPro" id="IPR011333">
    <property type="entry name" value="SKP1/BTB/POZ_sf"/>
</dbReference>
<feature type="compositionally biased region" description="Acidic residues" evidence="1">
    <location>
        <begin position="443"/>
        <end position="456"/>
    </location>
</feature>
<organism evidence="4 5">
    <name type="scientific">Drosophila gunungcola</name>
    <name type="common">fruit fly</name>
    <dbReference type="NCBI Taxonomy" id="103775"/>
    <lineage>
        <taxon>Eukaryota</taxon>
        <taxon>Metazoa</taxon>
        <taxon>Ecdysozoa</taxon>
        <taxon>Arthropoda</taxon>
        <taxon>Hexapoda</taxon>
        <taxon>Insecta</taxon>
        <taxon>Pterygota</taxon>
        <taxon>Neoptera</taxon>
        <taxon>Endopterygota</taxon>
        <taxon>Diptera</taxon>
        <taxon>Brachycera</taxon>
        <taxon>Muscomorpha</taxon>
        <taxon>Ephydroidea</taxon>
        <taxon>Drosophilidae</taxon>
        <taxon>Drosophila</taxon>
        <taxon>Sophophora</taxon>
    </lineage>
</organism>
<feature type="compositionally biased region" description="Polar residues" evidence="1">
    <location>
        <begin position="211"/>
        <end position="226"/>
    </location>
</feature>
<feature type="compositionally biased region" description="Polar residues" evidence="1">
    <location>
        <begin position="416"/>
        <end position="434"/>
    </location>
</feature>
<evidence type="ECO:0000313" key="5">
    <source>
        <dbReference type="Proteomes" id="UP001059596"/>
    </source>
</evidence>
<accession>A0A9P9YW76</accession>
<evidence type="ECO:0000259" key="3">
    <source>
        <dbReference type="SMART" id="SM00875"/>
    </source>
</evidence>
<dbReference type="PANTHER" id="PTHR22667">
    <property type="entry name" value="AT01380P-RELATED"/>
    <property type="match status" value="1"/>
</dbReference>
<sequence>MASICKIRGSCSSRNRLHLQLGWPLLVIACCLLASTSCSAQSIESTTLPPDVDEGTTLLPILLEESSSTPEPTIQNVTTTTPVQIIEDAKVEQAILSDPVEATDNFVSVYGGNLEQDIKNDVNSEVEDAPSPVEPIIEDVQKAAEAVLENQGSEAAVQTAREPKTLDVEEDNKPIQDEDSEPEDQAEPEAVTDNIAGSSEQVESRSRPLPSVTNRAITEQPITKTNLLALEQEHEEFEGENSTPEPIYEEPKHQVTKKQGVVDPLPIEVAPEVAEEPEIDQVAPEVAEDPKTEPNDNQNDIDDNTIEGDEAPTKTSTTAAPLVSAEPTKSVPELKAEIEKEAEAEAKAEIEAEVEGNTTSEESVVEAEAATEVARIGEEEINEEALEQQTDQREPTATEVAKTSVEQPKEEVADQQIDQKATTNQESSEPNSTEKPLKVEGSLNEDDDHSSEEEKEEPVGGEAKSSSDDSTATPLVSYPPHDAGQTFDSNSADEHSAQLSGPSNYRSTLIIALCSGTAVIFIVASLRQHGTLDIEMQEQRLGKDVQDEDNAQMKLLDVDLSSPVILPMGNEETDECLRLHGAFELFARGATRLIDYDEQKAGKNDILVLGHSKPPLDVLMEHVQSNKYADVAVTVKGHSFICHSLRMVKELDSNCMFINTPQLTAKGFSEAYQWMVSEHADLDPSNFIDVMRAACWQILNSELFDEFSAFGLMYQGRNAHELAKIHDLLAGRLSKSMLRVASSREFLGLSERQVCGILQSNSLAVNSEMEVLYSALMWLNHLWPKRSSSTHKILKNIRFGYLPPTMLSKFKSRERNKVGSFGPILNVFAQLPGLTRLIQDGVFYSSLIMTSHKDSKYLLESIEYNQLKLINPRKWVRDSKCGYHHVVSPLCPNMRYISFQQFKEYLYQLQIADRYFDQFMSYAEDIKDGKEVSDLQDKQNVNEKLLHSRLSELSLSQYVLLVKNNFSQFTKSKKKENKMKNKVVRFTEKK</sequence>
<proteinExistence type="predicted"/>
<dbReference type="PROSITE" id="PS51257">
    <property type="entry name" value="PROKAR_LIPOPROTEIN"/>
    <property type="match status" value="1"/>
</dbReference>
<dbReference type="AlphaFoldDB" id="A0A9P9YW76"/>
<gene>
    <name evidence="4" type="ORF">M5D96_000204</name>
</gene>
<dbReference type="Pfam" id="PF15881">
    <property type="entry name" value="DUF4734"/>
    <property type="match status" value="1"/>
</dbReference>
<dbReference type="EMBL" id="JAMKOV010000001">
    <property type="protein sequence ID" value="KAI8044055.1"/>
    <property type="molecule type" value="Genomic_DNA"/>
</dbReference>
<evidence type="ECO:0000256" key="2">
    <source>
        <dbReference type="SAM" id="SignalP"/>
    </source>
</evidence>
<feature type="compositionally biased region" description="Basic and acidic residues" evidence="1">
    <location>
        <begin position="332"/>
        <end position="350"/>
    </location>
</feature>
<feature type="compositionally biased region" description="Low complexity" evidence="1">
    <location>
        <begin position="358"/>
        <end position="374"/>
    </location>
</feature>
<comment type="caution">
    <text evidence="4">The sequence shown here is derived from an EMBL/GenBank/DDBJ whole genome shotgun (WGS) entry which is preliminary data.</text>
</comment>
<keyword evidence="5" id="KW-1185">Reference proteome</keyword>
<feature type="signal peptide" evidence="2">
    <location>
        <begin position="1"/>
        <end position="40"/>
    </location>
</feature>
<feature type="compositionally biased region" description="Acidic residues" evidence="1">
    <location>
        <begin position="299"/>
        <end position="310"/>
    </location>
</feature>
<dbReference type="SMART" id="SM00875">
    <property type="entry name" value="BACK"/>
    <property type="match status" value="1"/>
</dbReference>
<dbReference type="Proteomes" id="UP001059596">
    <property type="component" value="Chromosome 3R"/>
</dbReference>
<name>A0A9P9YW76_9MUSC</name>